<proteinExistence type="predicted"/>
<sequence>MLMERKNFLKIAGLASVSVSTPGLVKAMLLQSEPRAKSLFDISLAEWSLHRHIFDGKIDHLEFAETTKNEFGITAVEYVNQFFTDKVNDPSYLDEMNSRCDDLGVEQLLIMVDGEGDLAVTDQQKRIEAVENHYKWVEAAEYLGCHSIRVNTYGDGSPHEQKQAAVDGLGRLAEFAKDYGINIIVENHGGYSSDAQWLGEVMRQVAMDNCGTLPDFGNFCIKREGGARWEGECVEEYDRYQGVKEMMPFAKGVSAKSYAFDKRGQETTIDFKKMIQIIHEAGYNGYIGIEYEGDALSEFEGIKATKKLLLDIRAQLDAG</sequence>
<dbReference type="Pfam" id="PF01261">
    <property type="entry name" value="AP_endonuc_2"/>
    <property type="match status" value="1"/>
</dbReference>
<evidence type="ECO:0000313" key="2">
    <source>
        <dbReference type="EMBL" id="NGP88881.1"/>
    </source>
</evidence>
<keyword evidence="3" id="KW-1185">Reference proteome</keyword>
<organism evidence="2 3">
    <name type="scientific">Fodinibius halophilus</name>
    <dbReference type="NCBI Taxonomy" id="1736908"/>
    <lineage>
        <taxon>Bacteria</taxon>
        <taxon>Pseudomonadati</taxon>
        <taxon>Balneolota</taxon>
        <taxon>Balneolia</taxon>
        <taxon>Balneolales</taxon>
        <taxon>Balneolaceae</taxon>
        <taxon>Fodinibius</taxon>
    </lineage>
</organism>
<reference evidence="2 3" key="1">
    <citation type="submission" date="2020-02" db="EMBL/GenBank/DDBJ databases">
        <title>Aliifodinibius halophilus 2W32, complete genome.</title>
        <authorList>
            <person name="Li Y."/>
            <person name="Wu S."/>
        </authorList>
    </citation>
    <scope>NUCLEOTIDE SEQUENCE [LARGE SCALE GENOMIC DNA]</scope>
    <source>
        <strain evidence="2 3">2W32</strain>
    </source>
</reference>
<dbReference type="SUPFAM" id="SSF51658">
    <property type="entry name" value="Xylose isomerase-like"/>
    <property type="match status" value="1"/>
</dbReference>
<dbReference type="PANTHER" id="PTHR12110">
    <property type="entry name" value="HYDROXYPYRUVATE ISOMERASE"/>
    <property type="match status" value="1"/>
</dbReference>
<comment type="caution">
    <text evidence="2">The sequence shown here is derived from an EMBL/GenBank/DDBJ whole genome shotgun (WGS) entry which is preliminary data.</text>
</comment>
<keyword evidence="2" id="KW-0413">Isomerase</keyword>
<feature type="domain" description="Xylose isomerase-like TIM barrel" evidence="1">
    <location>
        <begin position="70"/>
        <end position="302"/>
    </location>
</feature>
<dbReference type="AlphaFoldDB" id="A0A6M1TA20"/>
<accession>A0A6M1TA20</accession>
<dbReference type="InterPro" id="IPR036237">
    <property type="entry name" value="Xyl_isomerase-like_sf"/>
</dbReference>
<gene>
    <name evidence="2" type="ORF">G3569_10975</name>
</gene>
<dbReference type="InterPro" id="IPR013022">
    <property type="entry name" value="Xyl_isomerase-like_TIM-brl"/>
</dbReference>
<dbReference type="Gene3D" id="3.20.20.150">
    <property type="entry name" value="Divalent-metal-dependent TIM barrel enzymes"/>
    <property type="match status" value="1"/>
</dbReference>
<dbReference type="PANTHER" id="PTHR12110:SF53">
    <property type="entry name" value="BLR5974 PROTEIN"/>
    <property type="match status" value="1"/>
</dbReference>
<protein>
    <submittedName>
        <fullName evidence="2">Sugar phosphate isomerase/epimerase</fullName>
    </submittedName>
</protein>
<dbReference type="EMBL" id="JAALLS010000013">
    <property type="protein sequence ID" value="NGP88881.1"/>
    <property type="molecule type" value="Genomic_DNA"/>
</dbReference>
<evidence type="ECO:0000259" key="1">
    <source>
        <dbReference type="Pfam" id="PF01261"/>
    </source>
</evidence>
<evidence type="ECO:0000313" key="3">
    <source>
        <dbReference type="Proteomes" id="UP000479132"/>
    </source>
</evidence>
<dbReference type="InterPro" id="IPR050312">
    <property type="entry name" value="IolE/XylAMocC-like"/>
</dbReference>
<dbReference type="GO" id="GO:0016853">
    <property type="term" value="F:isomerase activity"/>
    <property type="evidence" value="ECO:0007669"/>
    <property type="project" value="UniProtKB-KW"/>
</dbReference>
<name>A0A6M1TA20_9BACT</name>
<dbReference type="Proteomes" id="UP000479132">
    <property type="component" value="Unassembled WGS sequence"/>
</dbReference>